<reference evidence="1 2" key="1">
    <citation type="submission" date="2023-12" db="EMBL/GenBank/DDBJ databases">
        <title>Micromonospora sp. nov., isolated from Atacama Desert.</title>
        <authorList>
            <person name="Carro L."/>
            <person name="Golinska P."/>
            <person name="Klenk H.-P."/>
            <person name="Goodfellow M."/>
        </authorList>
    </citation>
    <scope>NUCLEOTIDE SEQUENCE [LARGE SCALE GENOMIC DNA]</scope>
    <source>
        <strain evidence="1 2">4G53</strain>
    </source>
</reference>
<proteinExistence type="predicted"/>
<keyword evidence="2" id="KW-1185">Reference proteome</keyword>
<dbReference type="RefSeq" id="WP_322441173.1">
    <property type="nucleotide sequence ID" value="NZ_JAXOTQ010000020.1"/>
</dbReference>
<dbReference type="EMBL" id="JAXOTQ010000020">
    <property type="protein sequence ID" value="MDZ5491148.1"/>
    <property type="molecule type" value="Genomic_DNA"/>
</dbReference>
<name>A0ABU5JEY4_9ACTN</name>
<protein>
    <submittedName>
        <fullName evidence="1">Uncharacterized protein</fullName>
    </submittedName>
</protein>
<comment type="caution">
    <text evidence="1">The sequence shown here is derived from an EMBL/GenBank/DDBJ whole genome shotgun (WGS) entry which is preliminary data.</text>
</comment>
<evidence type="ECO:0000313" key="1">
    <source>
        <dbReference type="EMBL" id="MDZ5491148.1"/>
    </source>
</evidence>
<dbReference type="Proteomes" id="UP001290101">
    <property type="component" value="Unassembled WGS sequence"/>
</dbReference>
<sequence>MQYLSDVNLRAVLNVLINRAGGTVEISNAELYDALLPDHAQGERVRVEETQDGLRLSVVPRQ</sequence>
<evidence type="ECO:0000313" key="2">
    <source>
        <dbReference type="Proteomes" id="UP001290101"/>
    </source>
</evidence>
<accession>A0ABU5JEY4</accession>
<organism evidence="1 2">
    <name type="scientific">Micromonospora sicca</name>
    <dbReference type="NCBI Taxonomy" id="2202420"/>
    <lineage>
        <taxon>Bacteria</taxon>
        <taxon>Bacillati</taxon>
        <taxon>Actinomycetota</taxon>
        <taxon>Actinomycetes</taxon>
        <taxon>Micromonosporales</taxon>
        <taxon>Micromonosporaceae</taxon>
        <taxon>Micromonospora</taxon>
    </lineage>
</organism>
<gene>
    <name evidence="1" type="ORF">U2F25_17045</name>
</gene>